<proteinExistence type="predicted"/>
<dbReference type="EMBL" id="WHJF01000020">
    <property type="protein sequence ID" value="NHZ62606.1"/>
    <property type="molecule type" value="Genomic_DNA"/>
</dbReference>
<protein>
    <recommendedName>
        <fullName evidence="3">DUF1983 domain-containing protein</fullName>
    </recommendedName>
</protein>
<dbReference type="Proteomes" id="UP000610594">
    <property type="component" value="Unassembled WGS sequence"/>
</dbReference>
<organism evidence="1 2">
    <name type="scientific">Massilia genomosp. 1</name>
    <dbReference type="NCBI Taxonomy" id="2609280"/>
    <lineage>
        <taxon>Bacteria</taxon>
        <taxon>Pseudomonadati</taxon>
        <taxon>Pseudomonadota</taxon>
        <taxon>Betaproteobacteria</taxon>
        <taxon>Burkholderiales</taxon>
        <taxon>Oxalobacteraceae</taxon>
        <taxon>Telluria group</taxon>
        <taxon>Massilia</taxon>
    </lineage>
</organism>
<evidence type="ECO:0000313" key="2">
    <source>
        <dbReference type="Proteomes" id="UP000610594"/>
    </source>
</evidence>
<dbReference type="RefSeq" id="WP_167236775.1">
    <property type="nucleotide sequence ID" value="NZ_WHJF01000020.1"/>
</dbReference>
<name>A0ABX0MJT3_9BURK</name>
<sequence>MTIAQVITPLPPAPNPAADTPATFNEKAAAFVAAQQVMVPQLNTWATQANALEANVNAKEIASNADAIATAADRVQTGLDRVQTGLDRIAAANSAATIGVTAAFSDANPMVKNAADNTKQGKFKADLISPGTIREYQMPNRSGPLALLDDTAMVLLASVVPVDNALTVDFLNVFSSTYDNYKIIIRTMEGSLAGGENINLRFAVVGVVDANSRYNSILVTPTNTSPAATNLGSSGYGFGYLQNASMSGVIEIFNANGTNTAKAWKGESQVNSSAGGNVFIQTLAGFYIGSSAVSGFRLFVSGSAAKFLSKGSIEVYGFKKAT</sequence>
<comment type="caution">
    <text evidence="1">The sequence shown here is derived from an EMBL/GenBank/DDBJ whole genome shotgun (WGS) entry which is preliminary data.</text>
</comment>
<gene>
    <name evidence="1" type="ORF">F1735_09840</name>
</gene>
<evidence type="ECO:0000313" key="1">
    <source>
        <dbReference type="EMBL" id="NHZ62606.1"/>
    </source>
</evidence>
<accession>A0ABX0MJT3</accession>
<reference evidence="1 2" key="1">
    <citation type="submission" date="2019-10" db="EMBL/GenBank/DDBJ databases">
        <title>Taxonomy of Antarctic Massilia spp.: description of Massilia rubra sp. nov., Massilia aquatica sp. nov., Massilia mucilaginosa sp. nov., Massilia frigida sp. nov. isolated from streams, lakes and regoliths.</title>
        <authorList>
            <person name="Holochova P."/>
            <person name="Sedlacek I."/>
            <person name="Kralova S."/>
            <person name="Maslanova I."/>
            <person name="Busse H.-J."/>
            <person name="Stankova E."/>
            <person name="Vrbovska V."/>
            <person name="Kovarovic V."/>
            <person name="Bartak M."/>
            <person name="Svec P."/>
            <person name="Pantucek R."/>
        </authorList>
    </citation>
    <scope>NUCLEOTIDE SEQUENCE [LARGE SCALE GENOMIC DNA]</scope>
    <source>
        <strain evidence="1 2">CCM 8694</strain>
    </source>
</reference>
<evidence type="ECO:0008006" key="3">
    <source>
        <dbReference type="Google" id="ProtNLM"/>
    </source>
</evidence>
<keyword evidence="2" id="KW-1185">Reference proteome</keyword>